<feature type="region of interest" description="Disordered" evidence="1">
    <location>
        <begin position="199"/>
        <end position="221"/>
    </location>
</feature>
<dbReference type="SUPFAM" id="SSF52047">
    <property type="entry name" value="RNI-like"/>
    <property type="match status" value="1"/>
</dbReference>
<dbReference type="AlphaFoldDB" id="A0A9P6J884"/>
<organism evidence="2 3">
    <name type="scientific">Mortierella alpina</name>
    <name type="common">Oleaginous fungus</name>
    <name type="synonym">Mortierella renispora</name>
    <dbReference type="NCBI Taxonomy" id="64518"/>
    <lineage>
        <taxon>Eukaryota</taxon>
        <taxon>Fungi</taxon>
        <taxon>Fungi incertae sedis</taxon>
        <taxon>Mucoromycota</taxon>
        <taxon>Mortierellomycotina</taxon>
        <taxon>Mortierellomycetes</taxon>
        <taxon>Mortierellales</taxon>
        <taxon>Mortierellaceae</taxon>
        <taxon>Mortierella</taxon>
    </lineage>
</organism>
<keyword evidence="3" id="KW-1185">Reference proteome</keyword>
<dbReference type="EMBL" id="JAAAHY010000325">
    <property type="protein sequence ID" value="KAF9964768.1"/>
    <property type="molecule type" value="Genomic_DNA"/>
</dbReference>
<dbReference type="Gene3D" id="3.80.10.10">
    <property type="entry name" value="Ribonuclease Inhibitor"/>
    <property type="match status" value="1"/>
</dbReference>
<evidence type="ECO:0000313" key="2">
    <source>
        <dbReference type="EMBL" id="KAF9964768.1"/>
    </source>
</evidence>
<feature type="compositionally biased region" description="Low complexity" evidence="1">
    <location>
        <begin position="459"/>
        <end position="470"/>
    </location>
</feature>
<sequence>TRKTAYLMRILCACVRTRPSQGQPLLDHQENTKATDPSFLAMPPAPTAEPAPVSATAATAATSSGLYANERHVLSAAIQTAAANANSARSFYSKGAFAPGVLTALSLPLTIDYLYYYTHQGKIPRAFLAFQRLEAVSNGVSSVDSVLPSNWRPYIHQDRSTYETAFAHASLSFTLTMVGHSPGRIRVLAMTPSQLGYIVRKTQSNSSPSKASRSSSLGEDDLESSCGVEAFRMLRRLELDFGVTNIPHARSGENRGEQHTEEGDDEDYPLQFIREHQRLFVETIDATSSPSKSALSAVSHNQAATGNDILRDDLGSEAFKSNHVPLLQELVIRGSHPTWSPAKALTKIEPLQVIDLSAWNSHVPYLCHIPITRLRSLKTNIARHLAFVEIQIPFLRVCSQLEEVWLPAQSPLTFRWAIDTSRDIGEFATVSRLKRRYLHQPLDEDDGSPAEDVEATQTGNGSVVEQQQQSGSGGQPLESNTSFELNMGRELLALKRLHLYGGPLNLVESLEDAADAFRDSLEELAGYENGYGRRDEYPKMCISWPVPRLTTLHLRGRFVYFVDLSSLKHCPDLQVCKLQIESNFPVGTSDGPEARYSPRDFAVFAGMKRLQELHLRGSSWGINNEVLEVLKYGCGDSTHVGNESSEAKAGTGTAFGAISYLPENLQFFSIAESHLPSRAGLVAFVLAMKRLRVIQLGTTYSYAQESVREAGGSRLFVEVNVTD</sequence>
<feature type="non-terminal residue" evidence="2">
    <location>
        <position position="1"/>
    </location>
</feature>
<dbReference type="InterPro" id="IPR032675">
    <property type="entry name" value="LRR_dom_sf"/>
</dbReference>
<feature type="region of interest" description="Disordered" evidence="1">
    <location>
        <begin position="441"/>
        <end position="480"/>
    </location>
</feature>
<feature type="region of interest" description="Disordered" evidence="1">
    <location>
        <begin position="246"/>
        <end position="265"/>
    </location>
</feature>
<name>A0A9P6J884_MORAP</name>
<evidence type="ECO:0000256" key="1">
    <source>
        <dbReference type="SAM" id="MobiDB-lite"/>
    </source>
</evidence>
<proteinExistence type="predicted"/>
<accession>A0A9P6J884</accession>
<feature type="compositionally biased region" description="Low complexity" evidence="1">
    <location>
        <begin position="204"/>
        <end position="217"/>
    </location>
</feature>
<dbReference type="OrthoDB" id="2338937at2759"/>
<reference evidence="2" key="1">
    <citation type="journal article" date="2020" name="Fungal Divers.">
        <title>Resolving the Mortierellaceae phylogeny through synthesis of multi-gene phylogenetics and phylogenomics.</title>
        <authorList>
            <person name="Vandepol N."/>
            <person name="Liber J."/>
            <person name="Desiro A."/>
            <person name="Na H."/>
            <person name="Kennedy M."/>
            <person name="Barry K."/>
            <person name="Grigoriev I.V."/>
            <person name="Miller A.N."/>
            <person name="O'Donnell K."/>
            <person name="Stajich J.E."/>
            <person name="Bonito G."/>
        </authorList>
    </citation>
    <scope>NUCLEOTIDE SEQUENCE</scope>
    <source>
        <strain evidence="2">CK1249</strain>
    </source>
</reference>
<feature type="compositionally biased region" description="Acidic residues" evidence="1">
    <location>
        <begin position="443"/>
        <end position="454"/>
    </location>
</feature>
<evidence type="ECO:0000313" key="3">
    <source>
        <dbReference type="Proteomes" id="UP000738359"/>
    </source>
</evidence>
<dbReference type="Proteomes" id="UP000738359">
    <property type="component" value="Unassembled WGS sequence"/>
</dbReference>
<feature type="compositionally biased region" description="Basic and acidic residues" evidence="1">
    <location>
        <begin position="250"/>
        <end position="261"/>
    </location>
</feature>
<comment type="caution">
    <text evidence="2">The sequence shown here is derived from an EMBL/GenBank/DDBJ whole genome shotgun (WGS) entry which is preliminary data.</text>
</comment>
<gene>
    <name evidence="2" type="ORF">BGZ70_005957</name>
</gene>
<protein>
    <submittedName>
        <fullName evidence="2">Uncharacterized protein</fullName>
    </submittedName>
</protein>